<protein>
    <submittedName>
        <fullName evidence="3">Uncharacterized protein</fullName>
    </submittedName>
</protein>
<accession>A0A812ISL1</accession>
<reference evidence="3" key="1">
    <citation type="submission" date="2021-02" db="EMBL/GenBank/DDBJ databases">
        <authorList>
            <person name="Dougan E. K."/>
            <person name="Rhodes N."/>
            <person name="Thang M."/>
            <person name="Chan C."/>
        </authorList>
    </citation>
    <scope>NUCLEOTIDE SEQUENCE</scope>
</reference>
<feature type="region of interest" description="Disordered" evidence="1">
    <location>
        <begin position="287"/>
        <end position="307"/>
    </location>
</feature>
<comment type="caution">
    <text evidence="3">The sequence shown here is derived from an EMBL/GenBank/DDBJ whole genome shotgun (WGS) entry which is preliminary data.</text>
</comment>
<feature type="non-terminal residue" evidence="3">
    <location>
        <position position="1"/>
    </location>
</feature>
<sequence>MWLFLICALVPTAAIRRDQETVPFCWNCCASSKCSQKSHRTRYFGKASFLECEPVPGVYKKEGQVVTPEMVQEGAYFGKASYLCEEKCWMTLEWTKGQKSKGSVFRAGGVDGGSCVYESVDGLKWKKEEDKMPEYKPKKYKKTWEQWFLEQGIKDAVLDWSGVEIRKKNQPRLDLLGSLWLSLSYPLRKPCSGEVGGPAAAYKVGRGAGCHTTVRSSSRARNHEPAEKPPMALPVLELPDPRKPARSAHQPGLSPGVGSTASSRHSHEEAACLSQCASAPSLVHRSSRVSAAPSRQSVRGSASISCL</sequence>
<evidence type="ECO:0000313" key="3">
    <source>
        <dbReference type="EMBL" id="CAE7182814.1"/>
    </source>
</evidence>
<name>A0A812ISL1_SYMPI</name>
<feature type="region of interest" description="Disordered" evidence="1">
    <location>
        <begin position="213"/>
        <end position="265"/>
    </location>
</feature>
<proteinExistence type="predicted"/>
<keyword evidence="4" id="KW-1185">Reference proteome</keyword>
<feature type="signal peptide" evidence="2">
    <location>
        <begin position="1"/>
        <end position="15"/>
    </location>
</feature>
<dbReference type="EMBL" id="CAJNIZ010001100">
    <property type="protein sequence ID" value="CAE7182814.1"/>
    <property type="molecule type" value="Genomic_DNA"/>
</dbReference>
<feature type="compositionally biased region" description="Polar residues" evidence="1">
    <location>
        <begin position="293"/>
        <end position="307"/>
    </location>
</feature>
<keyword evidence="2" id="KW-0732">Signal</keyword>
<evidence type="ECO:0000256" key="2">
    <source>
        <dbReference type="SAM" id="SignalP"/>
    </source>
</evidence>
<organism evidence="3 4">
    <name type="scientific">Symbiodinium pilosum</name>
    <name type="common">Dinoflagellate</name>
    <dbReference type="NCBI Taxonomy" id="2952"/>
    <lineage>
        <taxon>Eukaryota</taxon>
        <taxon>Sar</taxon>
        <taxon>Alveolata</taxon>
        <taxon>Dinophyceae</taxon>
        <taxon>Suessiales</taxon>
        <taxon>Symbiodiniaceae</taxon>
        <taxon>Symbiodinium</taxon>
    </lineage>
</organism>
<dbReference type="AlphaFoldDB" id="A0A812ISL1"/>
<dbReference type="Proteomes" id="UP000649617">
    <property type="component" value="Unassembled WGS sequence"/>
</dbReference>
<evidence type="ECO:0000256" key="1">
    <source>
        <dbReference type="SAM" id="MobiDB-lite"/>
    </source>
</evidence>
<evidence type="ECO:0000313" key="4">
    <source>
        <dbReference type="Proteomes" id="UP000649617"/>
    </source>
</evidence>
<gene>
    <name evidence="3" type="ORF">SPIL2461_LOCUS1156</name>
</gene>
<feature type="chain" id="PRO_5032734036" evidence="2">
    <location>
        <begin position="16"/>
        <end position="307"/>
    </location>
</feature>